<gene>
    <name evidence="1" type="ORF">METZ01_LOCUS464494</name>
</gene>
<dbReference type="EMBL" id="UINC01195191">
    <property type="protein sequence ID" value="SVE11640.1"/>
    <property type="molecule type" value="Genomic_DNA"/>
</dbReference>
<name>A0A383AVT7_9ZZZZ</name>
<evidence type="ECO:0000313" key="1">
    <source>
        <dbReference type="EMBL" id="SVE11640.1"/>
    </source>
</evidence>
<dbReference type="AlphaFoldDB" id="A0A383AVT7"/>
<proteinExistence type="predicted"/>
<organism evidence="1">
    <name type="scientific">marine metagenome</name>
    <dbReference type="NCBI Taxonomy" id="408172"/>
    <lineage>
        <taxon>unclassified sequences</taxon>
        <taxon>metagenomes</taxon>
        <taxon>ecological metagenomes</taxon>
    </lineage>
</organism>
<sequence>MNKTICSSFRICPFFNSFSKAATVAPASGAANTPSVFPNVVTPSNSASSLTATAYPLLS</sequence>
<protein>
    <submittedName>
        <fullName evidence="1">Uncharacterized protein</fullName>
    </submittedName>
</protein>
<accession>A0A383AVT7</accession>
<feature type="non-terminal residue" evidence="1">
    <location>
        <position position="59"/>
    </location>
</feature>
<reference evidence="1" key="1">
    <citation type="submission" date="2018-05" db="EMBL/GenBank/DDBJ databases">
        <authorList>
            <person name="Lanie J.A."/>
            <person name="Ng W.-L."/>
            <person name="Kazmierczak K.M."/>
            <person name="Andrzejewski T.M."/>
            <person name="Davidsen T.M."/>
            <person name="Wayne K.J."/>
            <person name="Tettelin H."/>
            <person name="Glass J.I."/>
            <person name="Rusch D."/>
            <person name="Podicherti R."/>
            <person name="Tsui H.-C.T."/>
            <person name="Winkler M.E."/>
        </authorList>
    </citation>
    <scope>NUCLEOTIDE SEQUENCE</scope>
</reference>